<keyword evidence="8" id="KW-0458">Lysosome</keyword>
<sequence>MTDERNFRSSYYEKVGCRGVEEKKSLEILMKEKPWDKVKLKQFCLRFTVPAAYRNLVWKVLLDILPVYPDSHQYVMEERTEQYQDLLYAVEMLELVDMDAPRSDVLLEMWLLENEERKPPMFPETNFSSADTFLPIVKTLLELYDDEVDVYWLAKTLTDVVRSMQRELPKLKEAFMTMLEKEDGELFNHLVDINALEGLPLTKWFNCCFAGVLDDTSLTKIWDKVCSGAPKILSFAAVMLIVTLRRNILRSKNAEEVIKRVSQIPEQCEEVVANKAIELWQYYGAQPQSDTLAKK</sequence>
<evidence type="ECO:0000313" key="12">
    <source>
        <dbReference type="EMBL" id="PCG67823.1"/>
    </source>
</evidence>
<feature type="domain" description="Rab-GAP TBC" evidence="11">
    <location>
        <begin position="48"/>
        <end position="229"/>
    </location>
</feature>
<dbReference type="SUPFAM" id="SSF47923">
    <property type="entry name" value="Ypt/Rab-GAP domain of gyp1p"/>
    <property type="match status" value="2"/>
</dbReference>
<comment type="function">
    <text evidence="10">Non-catalytic component of the TSC-TBC complex, a multiprotein complex that acts as a negative regulator of the canonical mTORC1 complex, an evolutionarily conserved central nutrient sensor that stimulates anabolic reactions and macromolecule biosynthesis to promote cellular biomass generation and growth. The TSC-TBC complex acts as a GTPase-activating protein (GAP) for the small GTPase RHEB, a direct activator of the protein kinase activity of mTORC1. In absence of nutrients, the TSC-TBC complex inhibits mTORC1, thereby preventing phosphorylation of ribosomal protein S6 kinase (RPS6KB1 and RPS6KB2) and EIF4EBP1 (4E-BP1) by the mTORC1 signaling. The TSC-TBC complex is inactivated in response to nutrients, relieving inhibition of mTORC1.</text>
</comment>
<evidence type="ECO:0000256" key="9">
    <source>
        <dbReference type="ARBA" id="ARBA00023329"/>
    </source>
</evidence>
<keyword evidence="7" id="KW-0472">Membrane</keyword>
<evidence type="ECO:0000256" key="4">
    <source>
        <dbReference type="ARBA" id="ARBA00015455"/>
    </source>
</evidence>
<keyword evidence="9" id="KW-0968">Cytoplasmic vesicle</keyword>
<organism evidence="12">
    <name type="scientific">Heliothis virescens</name>
    <name type="common">Tobacco budworm moth</name>
    <dbReference type="NCBI Taxonomy" id="7102"/>
    <lineage>
        <taxon>Eukaryota</taxon>
        <taxon>Metazoa</taxon>
        <taxon>Ecdysozoa</taxon>
        <taxon>Arthropoda</taxon>
        <taxon>Hexapoda</taxon>
        <taxon>Insecta</taxon>
        <taxon>Pterygota</taxon>
        <taxon>Neoptera</taxon>
        <taxon>Endopterygota</taxon>
        <taxon>Lepidoptera</taxon>
        <taxon>Glossata</taxon>
        <taxon>Ditrysia</taxon>
        <taxon>Noctuoidea</taxon>
        <taxon>Noctuidae</taxon>
        <taxon>Heliothinae</taxon>
        <taxon>Heliothis</taxon>
    </lineage>
</organism>
<dbReference type="Gene3D" id="1.10.10.750">
    <property type="entry name" value="Ypt/Rab-GAP domain of gyp1p, domain 1"/>
    <property type="match status" value="1"/>
</dbReference>
<dbReference type="InterPro" id="IPR043039">
    <property type="entry name" value="TBC1D7_dom2"/>
</dbReference>
<reference evidence="12" key="1">
    <citation type="submission" date="2017-09" db="EMBL/GenBank/DDBJ databases">
        <title>Contemporary evolution of a Lepidopteran species, Heliothis virescens, in response to modern agricultural practices.</title>
        <authorList>
            <person name="Fritz M.L."/>
            <person name="Deyonke A.M."/>
            <person name="Papanicolaou A."/>
            <person name="Micinski S."/>
            <person name="Westbrook J."/>
            <person name="Gould F."/>
        </authorList>
    </citation>
    <scope>NUCLEOTIDE SEQUENCE [LARGE SCALE GENOMIC DNA]</scope>
    <source>
        <strain evidence="12">HvINT-</strain>
        <tissue evidence="12">Whole body</tissue>
    </source>
</reference>
<dbReference type="PANTHER" id="PTHR13530:SF3">
    <property type="entry name" value="TBC1 DOMAIN FAMILY MEMBER 7"/>
    <property type="match status" value="1"/>
</dbReference>
<dbReference type="AlphaFoldDB" id="A0A2A4J8V2"/>
<proteinExistence type="predicted"/>
<dbReference type="PROSITE" id="PS50086">
    <property type="entry name" value="TBC_RABGAP"/>
    <property type="match status" value="1"/>
</dbReference>
<evidence type="ECO:0000256" key="5">
    <source>
        <dbReference type="ARBA" id="ARBA00022468"/>
    </source>
</evidence>
<dbReference type="InterPro" id="IPR000195">
    <property type="entry name" value="Rab-GAP-TBC_dom"/>
</dbReference>
<evidence type="ECO:0000256" key="1">
    <source>
        <dbReference type="ARBA" id="ARBA00004514"/>
    </source>
</evidence>
<dbReference type="EMBL" id="NWSH01002624">
    <property type="protein sequence ID" value="PCG67823.1"/>
    <property type="molecule type" value="Genomic_DNA"/>
</dbReference>
<accession>A0A2A4J8V2</accession>
<dbReference type="GO" id="GO:0005829">
    <property type="term" value="C:cytosol"/>
    <property type="evidence" value="ECO:0007669"/>
    <property type="project" value="UniProtKB-SubCell"/>
</dbReference>
<dbReference type="Gene3D" id="1.10.8.680">
    <property type="entry name" value="Ypt/Rab-GAP domain of gyp1p, domain 2"/>
    <property type="match status" value="1"/>
</dbReference>
<evidence type="ECO:0000256" key="7">
    <source>
        <dbReference type="ARBA" id="ARBA00023136"/>
    </source>
</evidence>
<evidence type="ECO:0000256" key="10">
    <source>
        <dbReference type="ARBA" id="ARBA00046045"/>
    </source>
</evidence>
<dbReference type="InterPro" id="IPR039842">
    <property type="entry name" value="TBC1D7"/>
</dbReference>
<dbReference type="GO" id="GO:0005765">
    <property type="term" value="C:lysosomal membrane"/>
    <property type="evidence" value="ECO:0007669"/>
    <property type="project" value="UniProtKB-SubCell"/>
</dbReference>
<dbReference type="Pfam" id="PF00566">
    <property type="entry name" value="RabGAP-TBC"/>
    <property type="match status" value="1"/>
</dbReference>
<gene>
    <name evidence="12" type="ORF">B5V51_5929</name>
</gene>
<keyword evidence="5" id="KW-0343">GTPase activation</keyword>
<comment type="caution">
    <text evidence="12">The sequence shown here is derived from an EMBL/GenBank/DDBJ whole genome shotgun (WGS) entry which is preliminary data.</text>
</comment>
<dbReference type="Gene3D" id="1.10.472.80">
    <property type="entry name" value="Ypt/Rab-GAP domain of gyp1p, domain 3"/>
    <property type="match status" value="1"/>
</dbReference>
<evidence type="ECO:0000256" key="6">
    <source>
        <dbReference type="ARBA" id="ARBA00022490"/>
    </source>
</evidence>
<dbReference type="GO" id="GO:0031410">
    <property type="term" value="C:cytoplasmic vesicle"/>
    <property type="evidence" value="ECO:0007669"/>
    <property type="project" value="UniProtKB-SubCell"/>
</dbReference>
<name>A0A2A4J8V2_HELVI</name>
<comment type="subcellular location">
    <subcellularLocation>
        <location evidence="1">Cytoplasm</location>
        <location evidence="1">Cytosol</location>
    </subcellularLocation>
    <subcellularLocation>
        <location evidence="2">Cytoplasmic vesicle</location>
    </subcellularLocation>
    <subcellularLocation>
        <location evidence="3">Lysosome membrane</location>
    </subcellularLocation>
</comment>
<dbReference type="PANTHER" id="PTHR13530">
    <property type="entry name" value="TBC1 DOMAIN FAMILY MEMBER 7"/>
    <property type="match status" value="1"/>
</dbReference>
<keyword evidence="6" id="KW-0963">Cytoplasm</keyword>
<dbReference type="GO" id="GO:0032007">
    <property type="term" value="P:negative regulation of TOR signaling"/>
    <property type="evidence" value="ECO:0007669"/>
    <property type="project" value="TreeGrafter"/>
</dbReference>
<dbReference type="STRING" id="7102.A0A2A4J8V2"/>
<dbReference type="InterPro" id="IPR035969">
    <property type="entry name" value="Rab-GAP_TBC_sf"/>
</dbReference>
<evidence type="ECO:0000256" key="2">
    <source>
        <dbReference type="ARBA" id="ARBA00004541"/>
    </source>
</evidence>
<evidence type="ECO:0000256" key="3">
    <source>
        <dbReference type="ARBA" id="ARBA00004656"/>
    </source>
</evidence>
<evidence type="ECO:0000256" key="8">
    <source>
        <dbReference type="ARBA" id="ARBA00023228"/>
    </source>
</evidence>
<evidence type="ECO:0000259" key="11">
    <source>
        <dbReference type="PROSITE" id="PS50086"/>
    </source>
</evidence>
<dbReference type="GO" id="GO:0005096">
    <property type="term" value="F:GTPase activator activity"/>
    <property type="evidence" value="ECO:0007669"/>
    <property type="project" value="UniProtKB-KW"/>
</dbReference>
<protein>
    <recommendedName>
        <fullName evidence="4">TBC1 domain family member 7</fullName>
    </recommendedName>
</protein>